<name>A0ABU8BF85_9BRAD</name>
<sequence length="68" mass="7430">MAENPFAQFSLEKAIGLRWTLRDIQARRLKMSPVSEEDLRTLTGLGLVEVRDEGLVLTSAGTAVLNGS</sequence>
<protein>
    <submittedName>
        <fullName evidence="1">Uncharacterized protein</fullName>
    </submittedName>
</protein>
<dbReference type="RefSeq" id="WP_334483087.1">
    <property type="nucleotide sequence ID" value="NZ_JAZHRV010000001.1"/>
</dbReference>
<keyword evidence="2" id="KW-1185">Reference proteome</keyword>
<accession>A0ABU8BF85</accession>
<organism evidence="1 2">
    <name type="scientific">Bradyrhizobium algeriense</name>
    <dbReference type="NCBI Taxonomy" id="634784"/>
    <lineage>
        <taxon>Bacteria</taxon>
        <taxon>Pseudomonadati</taxon>
        <taxon>Pseudomonadota</taxon>
        <taxon>Alphaproteobacteria</taxon>
        <taxon>Hyphomicrobiales</taxon>
        <taxon>Nitrobacteraceae</taxon>
        <taxon>Bradyrhizobium</taxon>
    </lineage>
</organism>
<evidence type="ECO:0000313" key="1">
    <source>
        <dbReference type="EMBL" id="MEH2557200.1"/>
    </source>
</evidence>
<comment type="caution">
    <text evidence="1">The sequence shown here is derived from an EMBL/GenBank/DDBJ whole genome shotgun (WGS) entry which is preliminary data.</text>
</comment>
<gene>
    <name evidence="1" type="ORF">V1286_004729</name>
</gene>
<dbReference type="EMBL" id="JAZHRV010000001">
    <property type="protein sequence ID" value="MEH2557200.1"/>
    <property type="molecule type" value="Genomic_DNA"/>
</dbReference>
<reference evidence="1 2" key="1">
    <citation type="submission" date="2024-02" db="EMBL/GenBank/DDBJ databases">
        <title>Adaptive strategies in a cosmopolitan and abundant soil bacterium.</title>
        <authorList>
            <person name="Carini P."/>
        </authorList>
    </citation>
    <scope>NUCLEOTIDE SEQUENCE [LARGE SCALE GENOMIC DNA]</scope>
    <source>
        <strain evidence="1 2">AZCC 1608</strain>
    </source>
</reference>
<dbReference type="Proteomes" id="UP001364224">
    <property type="component" value="Unassembled WGS sequence"/>
</dbReference>
<proteinExistence type="predicted"/>
<evidence type="ECO:0000313" key="2">
    <source>
        <dbReference type="Proteomes" id="UP001364224"/>
    </source>
</evidence>